<comment type="caution">
    <text evidence="17">The sequence shown here is derived from an EMBL/GenBank/DDBJ whole genome shotgun (WGS) entry which is preliminary data.</text>
</comment>
<dbReference type="EMBL" id="AFBI03000014">
    <property type="protein sequence ID" value="EJW04715.1"/>
    <property type="molecule type" value="Genomic_DNA"/>
</dbReference>
<dbReference type="OrthoDB" id="787137at2759"/>
<dbReference type="GO" id="GO:0008270">
    <property type="term" value="F:zinc ion binding"/>
    <property type="evidence" value="ECO:0007669"/>
    <property type="project" value="UniProtKB-KW"/>
</dbReference>
<keyword evidence="5" id="KW-0479">Metal-binding</keyword>
<dbReference type="InterPro" id="IPR025995">
    <property type="entry name" value="Tudor-knot"/>
</dbReference>
<keyword evidence="9" id="KW-0007">Acetylation</keyword>
<dbReference type="GO" id="GO:0006357">
    <property type="term" value="P:regulation of transcription by RNA polymerase II"/>
    <property type="evidence" value="ECO:0007669"/>
    <property type="project" value="TreeGrafter"/>
</dbReference>
<organism evidence="17 18">
    <name type="scientific">Edhazardia aedis (strain USNM 41457)</name>
    <name type="common">Microsporidian parasite</name>
    <dbReference type="NCBI Taxonomy" id="1003232"/>
    <lineage>
        <taxon>Eukaryota</taxon>
        <taxon>Fungi</taxon>
        <taxon>Fungi incertae sedis</taxon>
        <taxon>Microsporidia</taxon>
        <taxon>Edhazardia</taxon>
    </lineage>
</organism>
<dbReference type="PANTHER" id="PTHR10615">
    <property type="entry name" value="HISTONE ACETYLTRANSFERASE"/>
    <property type="match status" value="1"/>
</dbReference>
<dbReference type="STRING" id="1003232.J9DQ86"/>
<evidence type="ECO:0000256" key="12">
    <source>
        <dbReference type="ARBA" id="ARBA00023242"/>
    </source>
</evidence>
<feature type="compositionally biased region" description="Basic residues" evidence="15">
    <location>
        <begin position="83"/>
        <end position="94"/>
    </location>
</feature>
<dbReference type="GO" id="GO:0031507">
    <property type="term" value="P:heterochromatin formation"/>
    <property type="evidence" value="ECO:0007669"/>
    <property type="project" value="UniProtKB-ARBA"/>
</dbReference>
<evidence type="ECO:0000256" key="15">
    <source>
        <dbReference type="SAM" id="MobiDB-lite"/>
    </source>
</evidence>
<keyword evidence="4" id="KW-0808">Transferase</keyword>
<dbReference type="Gene3D" id="2.30.30.140">
    <property type="match status" value="1"/>
</dbReference>
<dbReference type="EC" id="2.3.1.48" evidence="3 14"/>
<evidence type="ECO:0000313" key="18">
    <source>
        <dbReference type="Proteomes" id="UP000003163"/>
    </source>
</evidence>
<evidence type="ECO:0000256" key="13">
    <source>
        <dbReference type="PIRSR" id="PIRSR602717-51"/>
    </source>
</evidence>
<evidence type="ECO:0000256" key="1">
    <source>
        <dbReference type="ARBA" id="ARBA00004123"/>
    </source>
</evidence>
<keyword evidence="8" id="KW-0156">Chromatin regulator</keyword>
<feature type="active site" description="Proton donor/acceptor" evidence="13">
    <location>
        <position position="316"/>
    </location>
</feature>
<comment type="similarity">
    <text evidence="2 14">Belongs to the MYST (SAS/MOZ) family.</text>
</comment>
<dbReference type="SUPFAM" id="SSF55729">
    <property type="entry name" value="Acyl-CoA N-acyltransferases (Nat)"/>
    <property type="match status" value="1"/>
</dbReference>
<dbReference type="FunCoup" id="J9DQ86">
    <property type="interactions" value="224"/>
</dbReference>
<keyword evidence="11" id="KW-0804">Transcription</keyword>
<dbReference type="FunFam" id="3.30.60.60:FF:000001">
    <property type="entry name" value="Histone acetyltransferase"/>
    <property type="match status" value="1"/>
</dbReference>
<evidence type="ECO:0000256" key="3">
    <source>
        <dbReference type="ARBA" id="ARBA00013184"/>
    </source>
</evidence>
<evidence type="ECO:0000259" key="16">
    <source>
        <dbReference type="PROSITE" id="PS51726"/>
    </source>
</evidence>
<evidence type="ECO:0000256" key="2">
    <source>
        <dbReference type="ARBA" id="ARBA00010107"/>
    </source>
</evidence>
<dbReference type="HOGENOM" id="CLU_011815_2_0_1"/>
<dbReference type="PROSITE" id="PS51726">
    <property type="entry name" value="MYST_HAT"/>
    <property type="match status" value="1"/>
</dbReference>
<dbReference type="Pfam" id="PF01853">
    <property type="entry name" value="MOZ_SAS"/>
    <property type="match status" value="1"/>
</dbReference>
<keyword evidence="7" id="KW-0862">Zinc</keyword>
<dbReference type="GO" id="GO:0005634">
    <property type="term" value="C:nucleus"/>
    <property type="evidence" value="ECO:0007669"/>
    <property type="project" value="UniProtKB-SubCell"/>
</dbReference>
<evidence type="ECO:0000256" key="10">
    <source>
        <dbReference type="ARBA" id="ARBA00023015"/>
    </source>
</evidence>
<proteinExistence type="inferred from homology"/>
<accession>J9DQ86</accession>
<dbReference type="InterPro" id="IPR040706">
    <property type="entry name" value="Zf-MYST"/>
</dbReference>
<evidence type="ECO:0000256" key="7">
    <source>
        <dbReference type="ARBA" id="ARBA00022833"/>
    </source>
</evidence>
<evidence type="ECO:0000313" key="17">
    <source>
        <dbReference type="EMBL" id="EJW04715.1"/>
    </source>
</evidence>
<dbReference type="AlphaFoldDB" id="J9DQ86"/>
<dbReference type="InterPro" id="IPR036388">
    <property type="entry name" value="WH-like_DNA-bd_sf"/>
</dbReference>
<reference evidence="18" key="2">
    <citation type="submission" date="2015-07" db="EMBL/GenBank/DDBJ databases">
        <title>Contrasting host-pathogen interactions and genome evolution in two generalist and specialist microsporidian pathogens of mosquitoes.</title>
        <authorList>
            <consortium name="The Broad Institute Genomics Platform"/>
            <consortium name="The Broad Institute Genome Sequencing Center for Infectious Disease"/>
            <person name="Cuomo C.A."/>
            <person name="Sanscrainte N.D."/>
            <person name="Goldberg J.M."/>
            <person name="Heiman D."/>
            <person name="Young S."/>
            <person name="Zeng Q."/>
            <person name="Becnel J.J."/>
            <person name="Birren B.W."/>
        </authorList>
    </citation>
    <scope>NUCLEOTIDE SEQUENCE [LARGE SCALE GENOMIC DNA]</scope>
    <source>
        <strain evidence="18">USNM 41457</strain>
    </source>
</reference>
<dbReference type="OMA" id="RIRNVEC"/>
<evidence type="ECO:0000256" key="8">
    <source>
        <dbReference type="ARBA" id="ARBA00022853"/>
    </source>
</evidence>
<feature type="domain" description="MYST-type HAT" evidence="16">
    <location>
        <begin position="140"/>
        <end position="401"/>
    </location>
</feature>
<keyword evidence="18" id="KW-1185">Reference proteome</keyword>
<dbReference type="GO" id="GO:0003682">
    <property type="term" value="F:chromatin binding"/>
    <property type="evidence" value="ECO:0007669"/>
    <property type="project" value="TreeGrafter"/>
</dbReference>
<dbReference type="Gene3D" id="1.10.10.10">
    <property type="entry name" value="Winged helix-like DNA-binding domain superfamily/Winged helix DNA-binding domain"/>
    <property type="match status" value="1"/>
</dbReference>
<comment type="catalytic activity">
    <reaction evidence="14">
        <text>L-lysyl-[protein] + acetyl-CoA = N(6)-acetyl-L-lysyl-[protein] + CoA + H(+)</text>
        <dbReference type="Rhea" id="RHEA:45948"/>
        <dbReference type="Rhea" id="RHEA-COMP:9752"/>
        <dbReference type="Rhea" id="RHEA-COMP:10731"/>
        <dbReference type="ChEBI" id="CHEBI:15378"/>
        <dbReference type="ChEBI" id="CHEBI:29969"/>
        <dbReference type="ChEBI" id="CHEBI:57287"/>
        <dbReference type="ChEBI" id="CHEBI:57288"/>
        <dbReference type="ChEBI" id="CHEBI:61930"/>
        <dbReference type="EC" id="2.3.1.48"/>
    </reaction>
</comment>
<dbReference type="SUPFAM" id="SSF54160">
    <property type="entry name" value="Chromo domain-like"/>
    <property type="match status" value="1"/>
</dbReference>
<dbReference type="GO" id="GO:0070775">
    <property type="term" value="C:H3 histone acetyltransferase complex"/>
    <property type="evidence" value="ECO:0007669"/>
    <property type="project" value="UniProtKB-ARBA"/>
</dbReference>
<dbReference type="Pfam" id="PF11717">
    <property type="entry name" value="Tudor-knot"/>
    <property type="match status" value="1"/>
</dbReference>
<dbReference type="InterPro" id="IPR016181">
    <property type="entry name" value="Acyl_CoA_acyltransferase"/>
</dbReference>
<dbReference type="InterPro" id="IPR016197">
    <property type="entry name" value="Chromo-like_dom_sf"/>
</dbReference>
<evidence type="ECO:0000256" key="5">
    <source>
        <dbReference type="ARBA" id="ARBA00022723"/>
    </source>
</evidence>
<dbReference type="Gene3D" id="3.40.630.30">
    <property type="match status" value="1"/>
</dbReference>
<dbReference type="FunFam" id="3.40.630.30:FF:000001">
    <property type="entry name" value="Histone acetyltransferase"/>
    <property type="match status" value="1"/>
</dbReference>
<dbReference type="Proteomes" id="UP000003163">
    <property type="component" value="Unassembled WGS sequence"/>
</dbReference>
<comment type="subcellular location">
    <subcellularLocation>
        <location evidence="1 14">Nucleus</location>
    </subcellularLocation>
</comment>
<gene>
    <name evidence="17" type="ORF">EDEG_01078</name>
</gene>
<dbReference type="VEuPathDB" id="MicrosporidiaDB:EDEG_01078"/>
<name>J9DQ86_EDHAE</name>
<dbReference type="InterPro" id="IPR000953">
    <property type="entry name" value="Chromo/chromo_shadow_dom"/>
</dbReference>
<dbReference type="Gene3D" id="3.30.60.60">
    <property type="entry name" value="N-acetyl transferase-like"/>
    <property type="match status" value="1"/>
</dbReference>
<evidence type="ECO:0000256" key="4">
    <source>
        <dbReference type="ARBA" id="ARBA00022679"/>
    </source>
</evidence>
<keyword evidence="10" id="KW-0805">Transcription regulation</keyword>
<sequence>MDISEIVVGCKVDIFKELDEHNIIRGEILDIQVKNNIVLFYVHYENYNKRLDEWITSDKIILNENIEFPKKKKKDEKKDRQKTPRKSTQKKKKVTKPDTNTEDISADQKEGENQEQTQNTIRRATIVDTTADKQDAEKIFKLKNVNKIFINGYTIDTWYFSPYPKHISSQEIVYICSFCLFYFGHLKQFKKHQENCQLRHPPGTEIYKKNGLSFFELDGHIHKNYCRNLCLLSKLFLDHKTLYYDVDPFLFYILCEEKDDGYYIVGYFSKEKENTQGYNVACLLTMPYCQRKGFGRILIDFSYLLSAKENVLASPEKPLSDLGLVSYKKYWKEQIFAVLSSCEEISVSSICKQTNITEDDVIGVLSEEGCIRFYDGLPVLVLDRLYDKKKSVDPSCLEWEPITVSKKDSK</sequence>
<keyword evidence="12 14" id="KW-0539">Nucleus</keyword>
<keyword evidence="6" id="KW-0863">Zinc-finger</keyword>
<evidence type="ECO:0000256" key="11">
    <source>
        <dbReference type="ARBA" id="ARBA00023163"/>
    </source>
</evidence>
<feature type="region of interest" description="Disordered" evidence="15">
    <location>
        <begin position="71"/>
        <end position="120"/>
    </location>
</feature>
<evidence type="ECO:0000256" key="9">
    <source>
        <dbReference type="ARBA" id="ARBA00022990"/>
    </source>
</evidence>
<dbReference type="PANTHER" id="PTHR10615:SF161">
    <property type="entry name" value="HISTONE ACETYLTRANSFERASE KAT7"/>
    <property type="match status" value="1"/>
</dbReference>
<dbReference type="GO" id="GO:0004402">
    <property type="term" value="F:histone acetyltransferase activity"/>
    <property type="evidence" value="ECO:0007669"/>
    <property type="project" value="InterPro"/>
</dbReference>
<evidence type="ECO:0000256" key="6">
    <source>
        <dbReference type="ARBA" id="ARBA00022771"/>
    </source>
</evidence>
<dbReference type="SMART" id="SM00298">
    <property type="entry name" value="CHROMO"/>
    <property type="match status" value="1"/>
</dbReference>
<reference evidence="17 18" key="1">
    <citation type="submission" date="2011-08" db="EMBL/GenBank/DDBJ databases">
        <authorList>
            <person name="Liu Z.J."/>
            <person name="Shi F.L."/>
            <person name="Lu J.Q."/>
            <person name="Li M."/>
            <person name="Wang Z.L."/>
        </authorList>
    </citation>
    <scope>NUCLEOTIDE SEQUENCE [LARGE SCALE GENOMIC DNA]</scope>
    <source>
        <strain evidence="17 18">USNM 41457</strain>
    </source>
</reference>
<protein>
    <recommendedName>
        <fullName evidence="3 14">Histone acetyltransferase</fullName>
        <ecNumber evidence="3 14">2.3.1.48</ecNumber>
    </recommendedName>
</protein>
<dbReference type="Pfam" id="PF17772">
    <property type="entry name" value="zf-MYST"/>
    <property type="match status" value="1"/>
</dbReference>
<dbReference type="InterPro" id="IPR050603">
    <property type="entry name" value="MYST_HAT"/>
</dbReference>
<dbReference type="InParanoid" id="J9DQ86"/>
<dbReference type="InterPro" id="IPR002717">
    <property type="entry name" value="HAT_MYST-type"/>
</dbReference>
<dbReference type="GO" id="GO:0003712">
    <property type="term" value="F:transcription coregulator activity"/>
    <property type="evidence" value="ECO:0007669"/>
    <property type="project" value="TreeGrafter"/>
</dbReference>
<evidence type="ECO:0000256" key="14">
    <source>
        <dbReference type="RuleBase" id="RU361211"/>
    </source>
</evidence>